<keyword evidence="5" id="KW-0418">Kinase</keyword>
<dbReference type="Proteomes" id="UP001630127">
    <property type="component" value="Unassembled WGS sequence"/>
</dbReference>
<keyword evidence="10" id="KW-1185">Reference proteome</keyword>
<evidence type="ECO:0000313" key="10">
    <source>
        <dbReference type="Proteomes" id="UP001630127"/>
    </source>
</evidence>
<dbReference type="EMBL" id="JBJUIK010000013">
    <property type="protein sequence ID" value="KAL3507249.1"/>
    <property type="molecule type" value="Genomic_DNA"/>
</dbReference>
<evidence type="ECO:0000256" key="7">
    <source>
        <dbReference type="ARBA" id="ARBA00047899"/>
    </source>
</evidence>
<evidence type="ECO:0000256" key="6">
    <source>
        <dbReference type="ARBA" id="ARBA00022840"/>
    </source>
</evidence>
<sequence>MHPECPLQSFIGTYRPTMFCSIHIMRLVFQILALLSFLKRIRLIGVLLLAHMDMLHHVIRVFSLFVMISSHPQEFAYTMKVTEKCDVHSFGVLTMEVIKGKHPGNLIVYLMSSTPGNMELTDLIGQRLLFPNQKVGKNVDPQSRPIMQFISRLLSIGATFEKYFEFLSSFSFLVEQIDVTRKICTTSVMLSFVLVRILSPISCSTS</sequence>
<evidence type="ECO:0000256" key="1">
    <source>
        <dbReference type="ARBA" id="ARBA00012513"/>
    </source>
</evidence>
<evidence type="ECO:0000256" key="3">
    <source>
        <dbReference type="ARBA" id="ARBA00022679"/>
    </source>
</evidence>
<name>A0ABD2YMU4_9GENT</name>
<evidence type="ECO:0000313" key="9">
    <source>
        <dbReference type="EMBL" id="KAL3507249.1"/>
    </source>
</evidence>
<proteinExistence type="predicted"/>
<dbReference type="GO" id="GO:0005524">
    <property type="term" value="F:ATP binding"/>
    <property type="evidence" value="ECO:0007669"/>
    <property type="project" value="UniProtKB-KW"/>
</dbReference>
<dbReference type="PANTHER" id="PTHR48005:SF70">
    <property type="entry name" value="MDIS1-INTERACTING RECEPTOR LIKE KINASE 2-LIKE"/>
    <property type="match status" value="1"/>
</dbReference>
<organism evidence="9 10">
    <name type="scientific">Cinchona calisaya</name>
    <dbReference type="NCBI Taxonomy" id="153742"/>
    <lineage>
        <taxon>Eukaryota</taxon>
        <taxon>Viridiplantae</taxon>
        <taxon>Streptophyta</taxon>
        <taxon>Embryophyta</taxon>
        <taxon>Tracheophyta</taxon>
        <taxon>Spermatophyta</taxon>
        <taxon>Magnoliopsida</taxon>
        <taxon>eudicotyledons</taxon>
        <taxon>Gunneridae</taxon>
        <taxon>Pentapetalae</taxon>
        <taxon>asterids</taxon>
        <taxon>lamiids</taxon>
        <taxon>Gentianales</taxon>
        <taxon>Rubiaceae</taxon>
        <taxon>Cinchonoideae</taxon>
        <taxon>Cinchoneae</taxon>
        <taxon>Cinchona</taxon>
    </lineage>
</organism>
<evidence type="ECO:0000256" key="4">
    <source>
        <dbReference type="ARBA" id="ARBA00022741"/>
    </source>
</evidence>
<keyword evidence="2" id="KW-0723">Serine/threonine-protein kinase</keyword>
<keyword evidence="3" id="KW-0808">Transferase</keyword>
<dbReference type="SUPFAM" id="SSF56112">
    <property type="entry name" value="Protein kinase-like (PK-like)"/>
    <property type="match status" value="1"/>
</dbReference>
<gene>
    <name evidence="9" type="ORF">ACH5RR_032631</name>
</gene>
<evidence type="ECO:0000256" key="5">
    <source>
        <dbReference type="ARBA" id="ARBA00022777"/>
    </source>
</evidence>
<accession>A0ABD2YMU4</accession>
<dbReference type="EC" id="2.7.11.1" evidence="1"/>
<keyword evidence="4" id="KW-0547">Nucleotide-binding</keyword>
<keyword evidence="6" id="KW-0067">ATP-binding</keyword>
<dbReference type="InterPro" id="IPR051420">
    <property type="entry name" value="Ser_Thr_Kinases_DiverseReg"/>
</dbReference>
<evidence type="ECO:0000256" key="8">
    <source>
        <dbReference type="ARBA" id="ARBA00048679"/>
    </source>
</evidence>
<comment type="caution">
    <text evidence="9">The sequence shown here is derived from an EMBL/GenBank/DDBJ whole genome shotgun (WGS) entry which is preliminary data.</text>
</comment>
<reference evidence="9 10" key="1">
    <citation type="submission" date="2024-11" db="EMBL/GenBank/DDBJ databases">
        <title>A near-complete genome assembly of Cinchona calisaya.</title>
        <authorList>
            <person name="Lian D.C."/>
            <person name="Zhao X.W."/>
            <person name="Wei L."/>
        </authorList>
    </citation>
    <scope>NUCLEOTIDE SEQUENCE [LARGE SCALE GENOMIC DNA]</scope>
    <source>
        <tissue evidence="9">Nenye</tissue>
    </source>
</reference>
<dbReference type="PANTHER" id="PTHR48005">
    <property type="entry name" value="LEUCINE RICH REPEAT KINASE 2"/>
    <property type="match status" value="1"/>
</dbReference>
<comment type="catalytic activity">
    <reaction evidence="7">
        <text>L-threonyl-[protein] + ATP = O-phospho-L-threonyl-[protein] + ADP + H(+)</text>
        <dbReference type="Rhea" id="RHEA:46608"/>
        <dbReference type="Rhea" id="RHEA-COMP:11060"/>
        <dbReference type="Rhea" id="RHEA-COMP:11605"/>
        <dbReference type="ChEBI" id="CHEBI:15378"/>
        <dbReference type="ChEBI" id="CHEBI:30013"/>
        <dbReference type="ChEBI" id="CHEBI:30616"/>
        <dbReference type="ChEBI" id="CHEBI:61977"/>
        <dbReference type="ChEBI" id="CHEBI:456216"/>
        <dbReference type="EC" id="2.7.11.1"/>
    </reaction>
</comment>
<dbReference type="InterPro" id="IPR011009">
    <property type="entry name" value="Kinase-like_dom_sf"/>
</dbReference>
<dbReference type="GO" id="GO:0004674">
    <property type="term" value="F:protein serine/threonine kinase activity"/>
    <property type="evidence" value="ECO:0007669"/>
    <property type="project" value="UniProtKB-KW"/>
</dbReference>
<comment type="catalytic activity">
    <reaction evidence="8">
        <text>L-seryl-[protein] + ATP = O-phospho-L-seryl-[protein] + ADP + H(+)</text>
        <dbReference type="Rhea" id="RHEA:17989"/>
        <dbReference type="Rhea" id="RHEA-COMP:9863"/>
        <dbReference type="Rhea" id="RHEA-COMP:11604"/>
        <dbReference type="ChEBI" id="CHEBI:15378"/>
        <dbReference type="ChEBI" id="CHEBI:29999"/>
        <dbReference type="ChEBI" id="CHEBI:30616"/>
        <dbReference type="ChEBI" id="CHEBI:83421"/>
        <dbReference type="ChEBI" id="CHEBI:456216"/>
        <dbReference type="EC" id="2.7.11.1"/>
    </reaction>
</comment>
<protein>
    <recommendedName>
        <fullName evidence="1">non-specific serine/threonine protein kinase</fullName>
        <ecNumber evidence="1">2.7.11.1</ecNumber>
    </recommendedName>
</protein>
<evidence type="ECO:0000256" key="2">
    <source>
        <dbReference type="ARBA" id="ARBA00022527"/>
    </source>
</evidence>
<dbReference type="AlphaFoldDB" id="A0ABD2YMU4"/>